<comment type="catalytic activity">
    <reaction evidence="10 11">
        <text>N(6)-[(R)-dihydrolipoyl]-L-lysyl-[protein] + NAD(+) = N(6)-[(R)-lipoyl]-L-lysyl-[protein] + NADH + H(+)</text>
        <dbReference type="Rhea" id="RHEA:15045"/>
        <dbReference type="Rhea" id="RHEA-COMP:10474"/>
        <dbReference type="Rhea" id="RHEA-COMP:10475"/>
        <dbReference type="ChEBI" id="CHEBI:15378"/>
        <dbReference type="ChEBI" id="CHEBI:57540"/>
        <dbReference type="ChEBI" id="CHEBI:57945"/>
        <dbReference type="ChEBI" id="CHEBI:83099"/>
        <dbReference type="ChEBI" id="CHEBI:83100"/>
        <dbReference type="EC" id="1.8.1.4"/>
    </reaction>
</comment>
<protein>
    <recommendedName>
        <fullName evidence="3 11">Dihydrolipoyl dehydrogenase</fullName>
        <ecNumber evidence="2 11">1.8.1.4</ecNumber>
    </recommendedName>
</protein>
<dbReference type="InterPro" id="IPR004099">
    <property type="entry name" value="Pyr_nucl-diS_OxRdtase_dimer"/>
</dbReference>
<dbReference type="EC" id="1.8.1.4" evidence="2 11"/>
<keyword evidence="8" id="KW-1015">Disulfide bond</keyword>
<dbReference type="PANTHER" id="PTHR22912:SF151">
    <property type="entry name" value="DIHYDROLIPOYL DEHYDROGENASE, MITOCHONDRIAL"/>
    <property type="match status" value="1"/>
</dbReference>
<dbReference type="SUPFAM" id="SSF51905">
    <property type="entry name" value="FAD/NAD(P)-binding domain"/>
    <property type="match status" value="1"/>
</dbReference>
<dbReference type="EMBL" id="JAKNHQ010000008">
    <property type="protein sequence ID" value="MCG4610821.1"/>
    <property type="molecule type" value="Genomic_DNA"/>
</dbReference>
<dbReference type="Pfam" id="PF02852">
    <property type="entry name" value="Pyr_redox_dim"/>
    <property type="match status" value="1"/>
</dbReference>
<proteinExistence type="inferred from homology"/>
<dbReference type="PROSITE" id="PS00076">
    <property type="entry name" value="PYRIDINE_REDOX_1"/>
    <property type="match status" value="1"/>
</dbReference>
<dbReference type="PANTHER" id="PTHR22912">
    <property type="entry name" value="DISULFIDE OXIDOREDUCTASE"/>
    <property type="match status" value="1"/>
</dbReference>
<dbReference type="InterPro" id="IPR012999">
    <property type="entry name" value="Pyr_OxRdtase_I_AS"/>
</dbReference>
<comment type="caution">
    <text evidence="14">The sequence shown here is derived from an EMBL/GenBank/DDBJ whole genome shotgun (WGS) entry which is preliminary data.</text>
</comment>
<dbReference type="SUPFAM" id="SSF55424">
    <property type="entry name" value="FAD/NAD-linked reductases, dimerisation (C-terminal) domain"/>
    <property type="match status" value="1"/>
</dbReference>
<dbReference type="NCBIfam" id="TIGR01350">
    <property type="entry name" value="lipoamide_DH"/>
    <property type="match status" value="1"/>
</dbReference>
<sequence>MNGFDLIVIGGGPGGYVAALEAAKLGKTVAVVERDAVGGTCLNRGCIPTKALLRASRVFREATCSEELGIHVQNASCDRAAMYAHVQKVMAQLRSGIELLFQKGNITLLHGSAQIEAPGRVLVDGTPYEAQNLLIATGSLPAMPPIPGIHLPGVVTSDQLLQGDGVDCKRLAIIGGGVIGVEFAQIYSDLGCAVTILEALPRLLPTMDREISQNLSMILKKRGVSVYTGASVQEIASGDGELLCRFSQKGSDLETAADCLLVCTGRRPNTEGLFAASFDFPMERGYIPVDEQYRTQIPGVYAVGDVVSGGIQLAHAAEAEAKNAVHAMFGGAPVKNVSAIPACIFTEPEIASVGLTADAAKAEGRKVTVRKSLTSANGKAVVEGAERGFAKLVFDADTDVLLGAQLMCPHASEMIGGLTASVNAGLTAEQLSQTIFPHPTVSEILSL</sequence>
<gene>
    <name evidence="14" type="primary">lpdA</name>
    <name evidence="14" type="ORF">L0P57_07725</name>
</gene>
<organism evidence="14 15">
    <name type="scientific">Anaeromassilibacillus senegalensis</name>
    <dbReference type="NCBI Taxonomy" id="1673717"/>
    <lineage>
        <taxon>Bacteria</taxon>
        <taxon>Bacillati</taxon>
        <taxon>Bacillota</taxon>
        <taxon>Clostridia</taxon>
        <taxon>Eubacteriales</taxon>
        <taxon>Acutalibacteraceae</taxon>
        <taxon>Anaeromassilibacillus</taxon>
    </lineage>
</organism>
<dbReference type="PRINTS" id="PR00411">
    <property type="entry name" value="PNDRDTASEI"/>
</dbReference>
<dbReference type="GO" id="GO:0004148">
    <property type="term" value="F:dihydrolipoyl dehydrogenase (NADH) activity"/>
    <property type="evidence" value="ECO:0007669"/>
    <property type="project" value="UniProtKB-EC"/>
</dbReference>
<evidence type="ECO:0000256" key="7">
    <source>
        <dbReference type="ARBA" id="ARBA00023027"/>
    </source>
</evidence>
<evidence type="ECO:0000259" key="13">
    <source>
        <dbReference type="Pfam" id="PF07992"/>
    </source>
</evidence>
<evidence type="ECO:0000256" key="9">
    <source>
        <dbReference type="ARBA" id="ARBA00023284"/>
    </source>
</evidence>
<dbReference type="PRINTS" id="PR00368">
    <property type="entry name" value="FADPNR"/>
</dbReference>
<evidence type="ECO:0000259" key="12">
    <source>
        <dbReference type="Pfam" id="PF02852"/>
    </source>
</evidence>
<dbReference type="Pfam" id="PF07992">
    <property type="entry name" value="Pyr_redox_2"/>
    <property type="match status" value="1"/>
</dbReference>
<evidence type="ECO:0000256" key="2">
    <source>
        <dbReference type="ARBA" id="ARBA00012608"/>
    </source>
</evidence>
<comment type="similarity">
    <text evidence="1 11">Belongs to the class-I pyridine nucleotide-disulfide oxidoreductase family.</text>
</comment>
<name>A0ABS9MJR3_9FIRM</name>
<evidence type="ECO:0000256" key="11">
    <source>
        <dbReference type="RuleBase" id="RU003692"/>
    </source>
</evidence>
<evidence type="ECO:0000256" key="6">
    <source>
        <dbReference type="ARBA" id="ARBA00023002"/>
    </source>
</evidence>
<dbReference type="InterPro" id="IPR006258">
    <property type="entry name" value="Lipoamide_DH"/>
</dbReference>
<comment type="cofactor">
    <cofactor evidence="11">
        <name>FAD</name>
        <dbReference type="ChEBI" id="CHEBI:57692"/>
    </cofactor>
    <text evidence="11">Binds 1 FAD per subunit.</text>
</comment>
<dbReference type="PIRSF" id="PIRSF000350">
    <property type="entry name" value="Mercury_reductase_MerA"/>
    <property type="match status" value="1"/>
</dbReference>
<evidence type="ECO:0000256" key="1">
    <source>
        <dbReference type="ARBA" id="ARBA00007532"/>
    </source>
</evidence>
<dbReference type="Gene3D" id="3.30.390.30">
    <property type="match status" value="1"/>
</dbReference>
<reference evidence="14 15" key="1">
    <citation type="submission" date="2022-01" db="EMBL/GenBank/DDBJ databases">
        <title>Collection of gut derived symbiotic bacterial strains cultured from healthy donors.</title>
        <authorList>
            <person name="Lin H."/>
            <person name="Kohout C."/>
            <person name="Waligurski E."/>
            <person name="Pamer E.G."/>
        </authorList>
    </citation>
    <scope>NUCLEOTIDE SEQUENCE [LARGE SCALE GENOMIC DNA]</scope>
    <source>
        <strain evidence="14 15">DFI.7.58</strain>
    </source>
</reference>
<evidence type="ECO:0000256" key="5">
    <source>
        <dbReference type="ARBA" id="ARBA00022827"/>
    </source>
</evidence>
<evidence type="ECO:0000256" key="10">
    <source>
        <dbReference type="ARBA" id="ARBA00049187"/>
    </source>
</evidence>
<comment type="miscellaneous">
    <text evidence="11">The active site is a redox-active disulfide bond.</text>
</comment>
<evidence type="ECO:0000256" key="8">
    <source>
        <dbReference type="ARBA" id="ARBA00023157"/>
    </source>
</evidence>
<keyword evidence="5 11" id="KW-0274">FAD</keyword>
<keyword evidence="9 11" id="KW-0676">Redox-active center</keyword>
<keyword evidence="7 11" id="KW-0520">NAD</keyword>
<keyword evidence="6 11" id="KW-0560">Oxidoreductase</keyword>
<evidence type="ECO:0000313" key="15">
    <source>
        <dbReference type="Proteomes" id="UP001298681"/>
    </source>
</evidence>
<dbReference type="RefSeq" id="WP_237966750.1">
    <property type="nucleotide sequence ID" value="NZ_JAKNHQ010000008.1"/>
</dbReference>
<keyword evidence="4 11" id="KW-0285">Flavoprotein</keyword>
<evidence type="ECO:0000313" key="14">
    <source>
        <dbReference type="EMBL" id="MCG4610821.1"/>
    </source>
</evidence>
<evidence type="ECO:0000256" key="3">
    <source>
        <dbReference type="ARBA" id="ARBA00016961"/>
    </source>
</evidence>
<dbReference type="Proteomes" id="UP001298681">
    <property type="component" value="Unassembled WGS sequence"/>
</dbReference>
<dbReference type="InterPro" id="IPR016156">
    <property type="entry name" value="FAD/NAD-linked_Rdtase_dimer_sf"/>
</dbReference>
<feature type="domain" description="FAD/NAD(P)-binding" evidence="13">
    <location>
        <begin position="4"/>
        <end position="321"/>
    </location>
</feature>
<dbReference type="Gene3D" id="3.50.50.60">
    <property type="entry name" value="FAD/NAD(P)-binding domain"/>
    <property type="match status" value="2"/>
</dbReference>
<keyword evidence="15" id="KW-1185">Reference proteome</keyword>
<dbReference type="InterPro" id="IPR050151">
    <property type="entry name" value="Class-I_Pyr_Nuc-Dis_Oxidored"/>
</dbReference>
<dbReference type="InterPro" id="IPR001100">
    <property type="entry name" value="Pyr_nuc-diS_OxRdtase"/>
</dbReference>
<dbReference type="InterPro" id="IPR036188">
    <property type="entry name" value="FAD/NAD-bd_sf"/>
</dbReference>
<evidence type="ECO:0000256" key="4">
    <source>
        <dbReference type="ARBA" id="ARBA00022630"/>
    </source>
</evidence>
<dbReference type="InterPro" id="IPR023753">
    <property type="entry name" value="FAD/NAD-binding_dom"/>
</dbReference>
<feature type="domain" description="Pyridine nucleotide-disulphide oxidoreductase dimerisation" evidence="12">
    <location>
        <begin position="340"/>
        <end position="445"/>
    </location>
</feature>
<accession>A0ABS9MJR3</accession>